<evidence type="ECO:0000256" key="1">
    <source>
        <dbReference type="SAM" id="Phobius"/>
    </source>
</evidence>
<comment type="caution">
    <text evidence="2">The sequence shown here is derived from an EMBL/GenBank/DDBJ whole genome shotgun (WGS) entry which is preliminary data.</text>
</comment>
<proteinExistence type="predicted"/>
<feature type="transmembrane region" description="Helical" evidence="1">
    <location>
        <begin position="196"/>
        <end position="222"/>
    </location>
</feature>
<dbReference type="GeneID" id="36555255"/>
<dbReference type="AlphaFoldDB" id="A0A2I2GKW9"/>
<dbReference type="OrthoDB" id="4401278at2759"/>
<accession>A0A2I2GKW9</accession>
<keyword evidence="1" id="KW-1133">Transmembrane helix</keyword>
<sequence length="224" mass="24898">METPGDLEYANFKPTPTDLERRAILESHGFEFEPAQPFIASLYGYIHDAVLSAGIEETCKELSQQVFLASLSRDAMIPPPVQDTHMYHRVKVSFNIATATLGQKAQEADVRVVFTAMMWHLGTPNDLVAVRDTYEKRGKCRGQKVVVLKLKVIHDGTKARASCWVALDCGQDVDFEAAGVFDPKPDYSSDDVAGSWFAGMLWSPTAISNVLVLLILEVYVVFIR</sequence>
<gene>
    <name evidence="2" type="ORF">P170DRAFT_424237</name>
</gene>
<evidence type="ECO:0000313" key="3">
    <source>
        <dbReference type="Proteomes" id="UP000234275"/>
    </source>
</evidence>
<keyword evidence="1" id="KW-0472">Membrane</keyword>
<dbReference type="VEuPathDB" id="FungiDB:P170DRAFT_424237"/>
<dbReference type="Proteomes" id="UP000234275">
    <property type="component" value="Unassembled WGS sequence"/>
</dbReference>
<name>A0A2I2GKW9_9EURO</name>
<protein>
    <submittedName>
        <fullName evidence="2">Uncharacterized protein</fullName>
    </submittedName>
</protein>
<dbReference type="RefSeq" id="XP_024708809.1">
    <property type="nucleotide sequence ID" value="XM_024847556.1"/>
</dbReference>
<evidence type="ECO:0000313" key="2">
    <source>
        <dbReference type="EMBL" id="PLB53507.1"/>
    </source>
</evidence>
<dbReference type="EMBL" id="MSFO01000002">
    <property type="protein sequence ID" value="PLB53507.1"/>
    <property type="molecule type" value="Genomic_DNA"/>
</dbReference>
<keyword evidence="1" id="KW-0812">Transmembrane</keyword>
<keyword evidence="3" id="KW-1185">Reference proteome</keyword>
<organism evidence="2 3">
    <name type="scientific">Aspergillus steynii IBT 23096</name>
    <dbReference type="NCBI Taxonomy" id="1392250"/>
    <lineage>
        <taxon>Eukaryota</taxon>
        <taxon>Fungi</taxon>
        <taxon>Dikarya</taxon>
        <taxon>Ascomycota</taxon>
        <taxon>Pezizomycotina</taxon>
        <taxon>Eurotiomycetes</taxon>
        <taxon>Eurotiomycetidae</taxon>
        <taxon>Eurotiales</taxon>
        <taxon>Aspergillaceae</taxon>
        <taxon>Aspergillus</taxon>
        <taxon>Aspergillus subgen. Circumdati</taxon>
    </lineage>
</organism>
<reference evidence="2 3" key="1">
    <citation type="submission" date="2016-12" db="EMBL/GenBank/DDBJ databases">
        <title>The genomes of Aspergillus section Nigri reveals drivers in fungal speciation.</title>
        <authorList>
            <consortium name="DOE Joint Genome Institute"/>
            <person name="Vesth T.C."/>
            <person name="Nybo J."/>
            <person name="Theobald S."/>
            <person name="Brandl J."/>
            <person name="Frisvad J.C."/>
            <person name="Nielsen K.F."/>
            <person name="Lyhne E.K."/>
            <person name="Kogle M.E."/>
            <person name="Kuo A."/>
            <person name="Riley R."/>
            <person name="Clum A."/>
            <person name="Nolan M."/>
            <person name="Lipzen A."/>
            <person name="Salamov A."/>
            <person name="Henrissat B."/>
            <person name="Wiebenga A."/>
            <person name="De Vries R.P."/>
            <person name="Grigoriev I.V."/>
            <person name="Mortensen U.H."/>
            <person name="Andersen M.R."/>
            <person name="Baker S.E."/>
        </authorList>
    </citation>
    <scope>NUCLEOTIDE SEQUENCE [LARGE SCALE GENOMIC DNA]</scope>
    <source>
        <strain evidence="2 3">IBT 23096</strain>
    </source>
</reference>